<gene>
    <name evidence="4" type="ORF">AB0A76_17660</name>
</gene>
<dbReference type="InterPro" id="IPR012338">
    <property type="entry name" value="Beta-lactam/transpept-like"/>
</dbReference>
<feature type="domain" description="Beta-lactamase-related" evidence="3">
    <location>
        <begin position="44"/>
        <end position="339"/>
    </location>
</feature>
<protein>
    <submittedName>
        <fullName evidence="4">Serine hydrolase domain-containing protein</fullName>
        <ecNumber evidence="4">3.1.1.103</ecNumber>
    </submittedName>
</protein>
<evidence type="ECO:0000256" key="2">
    <source>
        <dbReference type="SAM" id="SignalP"/>
    </source>
</evidence>
<evidence type="ECO:0000313" key="5">
    <source>
        <dbReference type="Proteomes" id="UP001551210"/>
    </source>
</evidence>
<evidence type="ECO:0000259" key="3">
    <source>
        <dbReference type="Pfam" id="PF00144"/>
    </source>
</evidence>
<dbReference type="Pfam" id="PF00144">
    <property type="entry name" value="Beta-lactamase"/>
    <property type="match status" value="1"/>
</dbReference>
<reference evidence="4 5" key="1">
    <citation type="submission" date="2024-06" db="EMBL/GenBank/DDBJ databases">
        <title>The Natural Products Discovery Center: Release of the First 8490 Sequenced Strains for Exploring Actinobacteria Biosynthetic Diversity.</title>
        <authorList>
            <person name="Kalkreuter E."/>
            <person name="Kautsar S.A."/>
            <person name="Yang D."/>
            <person name="Bader C.D."/>
            <person name="Teijaro C.N."/>
            <person name="Fluegel L."/>
            <person name="Davis C.M."/>
            <person name="Simpson J.R."/>
            <person name="Lauterbach L."/>
            <person name="Steele A.D."/>
            <person name="Gui C."/>
            <person name="Meng S."/>
            <person name="Li G."/>
            <person name="Viehrig K."/>
            <person name="Ye F."/>
            <person name="Su P."/>
            <person name="Kiefer A.F."/>
            <person name="Nichols A."/>
            <person name="Cepeda A.J."/>
            <person name="Yan W."/>
            <person name="Fan B."/>
            <person name="Jiang Y."/>
            <person name="Adhikari A."/>
            <person name="Zheng C.-J."/>
            <person name="Schuster L."/>
            <person name="Cowan T.M."/>
            <person name="Smanski M.J."/>
            <person name="Chevrette M.G."/>
            <person name="De Carvalho L.P.S."/>
            <person name="Shen B."/>
        </authorList>
    </citation>
    <scope>NUCLEOTIDE SEQUENCE [LARGE SCALE GENOMIC DNA]</scope>
    <source>
        <strain evidence="4 5">NPDC045705</strain>
    </source>
</reference>
<dbReference type="PANTHER" id="PTHR46825">
    <property type="entry name" value="D-ALANYL-D-ALANINE-CARBOXYPEPTIDASE/ENDOPEPTIDASE AMPH"/>
    <property type="match status" value="1"/>
</dbReference>
<feature type="region of interest" description="Disordered" evidence="1">
    <location>
        <begin position="50"/>
        <end position="79"/>
    </location>
</feature>
<dbReference type="SUPFAM" id="SSF56601">
    <property type="entry name" value="beta-lactamase/transpeptidase-like"/>
    <property type="match status" value="1"/>
</dbReference>
<evidence type="ECO:0000313" key="4">
    <source>
        <dbReference type="EMBL" id="MEU7295021.1"/>
    </source>
</evidence>
<dbReference type="InterPro" id="IPR050491">
    <property type="entry name" value="AmpC-like"/>
</dbReference>
<dbReference type="Gene3D" id="3.40.710.10">
    <property type="entry name" value="DD-peptidase/beta-lactamase superfamily"/>
    <property type="match status" value="1"/>
</dbReference>
<dbReference type="EC" id="3.1.1.103" evidence="4"/>
<accession>A0ABV3CXT0</accession>
<dbReference type="EMBL" id="JBEZAM010000021">
    <property type="protein sequence ID" value="MEU7295021.1"/>
    <property type="molecule type" value="Genomic_DNA"/>
</dbReference>
<dbReference type="InterPro" id="IPR001466">
    <property type="entry name" value="Beta-lactam-related"/>
</dbReference>
<evidence type="ECO:0000256" key="1">
    <source>
        <dbReference type="SAM" id="MobiDB-lite"/>
    </source>
</evidence>
<dbReference type="Proteomes" id="UP001551210">
    <property type="component" value="Unassembled WGS sequence"/>
</dbReference>
<dbReference type="PANTHER" id="PTHR46825:SF7">
    <property type="entry name" value="D-ALANYL-D-ALANINE CARBOXYPEPTIDASE"/>
    <property type="match status" value="1"/>
</dbReference>
<comment type="caution">
    <text evidence="4">The sequence shown here is derived from an EMBL/GenBank/DDBJ whole genome shotgun (WGS) entry which is preliminary data.</text>
</comment>
<dbReference type="RefSeq" id="WP_359208856.1">
    <property type="nucleotide sequence ID" value="NZ_JBEZAM010000021.1"/>
</dbReference>
<feature type="signal peptide" evidence="2">
    <location>
        <begin position="1"/>
        <end position="30"/>
    </location>
</feature>
<sequence>MSAVRTTRTVLATALVAGLTATALATPALAAPAPERRDHTATQQALQAAVDSGVPGAVAQAREGGDRWTGTAGDRGGDDRYRVGSITKTFAATVLLQLQAEGRLDLDDKVEKWLPGVVRGNGHDGRNITVRQLLNHTSGIYSYTGDPAFQEKVFGPGFLEHRYDTWTPGQLVGVAMAHQPEFAPGAGWSYSNTNFVLAGMVIEKVTGRPYAKSVENRIIKPLKLRATSVPGTRVTVPQPSSRAYSTLYAQGGPVHDVTELNPTLALAAGEMISDSADLQTFYRALLKGRLLPKSGMSELTATVPVNSEYPQFRYGLGISWQKLGCGTEIWGHGGGIHGSISEAYTTRDGRHTLAANFNADWTGDTQSVIDAEFCGTAPKGADPKGLTAKSGESAKSARPVATLSGLVPMN</sequence>
<keyword evidence="5" id="KW-1185">Reference proteome</keyword>
<keyword evidence="4" id="KW-0378">Hydrolase</keyword>
<proteinExistence type="predicted"/>
<feature type="chain" id="PRO_5045178655" evidence="2">
    <location>
        <begin position="31"/>
        <end position="410"/>
    </location>
</feature>
<organism evidence="4 5">
    <name type="scientific">Streptomyces exfoliatus</name>
    <name type="common">Streptomyces hydrogenans</name>
    <dbReference type="NCBI Taxonomy" id="1905"/>
    <lineage>
        <taxon>Bacteria</taxon>
        <taxon>Bacillati</taxon>
        <taxon>Actinomycetota</taxon>
        <taxon>Actinomycetes</taxon>
        <taxon>Kitasatosporales</taxon>
        <taxon>Streptomycetaceae</taxon>
        <taxon>Streptomyces</taxon>
    </lineage>
</organism>
<dbReference type="GO" id="GO:0016787">
    <property type="term" value="F:hydrolase activity"/>
    <property type="evidence" value="ECO:0007669"/>
    <property type="project" value="UniProtKB-KW"/>
</dbReference>
<keyword evidence="2" id="KW-0732">Signal</keyword>
<name>A0ABV3CXT0_STREX</name>